<evidence type="ECO:0000256" key="1">
    <source>
        <dbReference type="ARBA" id="ARBA00004123"/>
    </source>
</evidence>
<dbReference type="GO" id="GO:0045944">
    <property type="term" value="P:positive regulation of transcription by RNA polymerase II"/>
    <property type="evidence" value="ECO:0007669"/>
    <property type="project" value="UniProtKB-ARBA"/>
</dbReference>
<keyword evidence="7 12" id="KW-0804">Transcription</keyword>
<dbReference type="GO" id="GO:0008045">
    <property type="term" value="P:motor neuron axon guidance"/>
    <property type="evidence" value="ECO:0007669"/>
    <property type="project" value="UniProtKB-ARBA"/>
</dbReference>
<dbReference type="Gene3D" id="1.10.10.10">
    <property type="entry name" value="Winged helix-like DNA-binding domain superfamily/Winged helix DNA-binding domain"/>
    <property type="match status" value="2"/>
</dbReference>
<evidence type="ECO:0000313" key="16">
    <source>
        <dbReference type="Proteomes" id="UP000261540"/>
    </source>
</evidence>
<reference evidence="15" key="2">
    <citation type="submission" date="2025-09" db="UniProtKB">
        <authorList>
            <consortium name="Ensembl"/>
        </authorList>
    </citation>
    <scope>IDENTIFICATION</scope>
</reference>
<dbReference type="GO" id="GO:0045892">
    <property type="term" value="P:negative regulation of DNA-templated transcription"/>
    <property type="evidence" value="ECO:0007669"/>
    <property type="project" value="UniProtKB-ARBA"/>
</dbReference>
<dbReference type="GO" id="GO:0000978">
    <property type="term" value="F:RNA polymerase II cis-regulatory region sequence-specific DNA binding"/>
    <property type="evidence" value="ECO:0007669"/>
    <property type="project" value="InterPro"/>
</dbReference>
<dbReference type="InterPro" id="IPR036390">
    <property type="entry name" value="WH_DNA-bd_sf"/>
</dbReference>
<dbReference type="GeneID" id="111843382"/>
<feature type="compositionally biased region" description="Acidic residues" evidence="13">
    <location>
        <begin position="247"/>
        <end position="259"/>
    </location>
</feature>
<dbReference type="PANTHER" id="PTHR12081">
    <property type="entry name" value="TRANSCRIPTION FACTOR E2F"/>
    <property type="match status" value="1"/>
</dbReference>
<keyword evidence="9" id="KW-0131">Cell cycle</keyword>
<dbReference type="PANTHER" id="PTHR12081:SF25">
    <property type="entry name" value="TRANSCRIPTION FACTOR E2F7"/>
    <property type="match status" value="1"/>
</dbReference>
<feature type="compositionally biased region" description="Basic and acidic residues" evidence="13">
    <location>
        <begin position="546"/>
        <end position="584"/>
    </location>
</feature>
<evidence type="ECO:0000313" key="15">
    <source>
        <dbReference type="Ensembl" id="ENSPKIP00000015624.1"/>
    </source>
</evidence>
<organism evidence="15 16">
    <name type="scientific">Paramormyrops kingsleyae</name>
    <dbReference type="NCBI Taxonomy" id="1676925"/>
    <lineage>
        <taxon>Eukaryota</taxon>
        <taxon>Metazoa</taxon>
        <taxon>Chordata</taxon>
        <taxon>Craniata</taxon>
        <taxon>Vertebrata</taxon>
        <taxon>Euteleostomi</taxon>
        <taxon>Actinopterygii</taxon>
        <taxon>Neopterygii</taxon>
        <taxon>Teleostei</taxon>
        <taxon>Osteoglossocephala</taxon>
        <taxon>Osteoglossomorpha</taxon>
        <taxon>Osteoglossiformes</taxon>
        <taxon>Mormyridae</taxon>
        <taxon>Paramormyrops</taxon>
    </lineage>
</organism>
<dbReference type="Ensembl" id="ENSPKIT00000040093.1">
    <property type="protein sequence ID" value="ENSPKIP00000015624.1"/>
    <property type="gene ID" value="ENSPKIG00000002278.1"/>
</dbReference>
<evidence type="ECO:0000256" key="11">
    <source>
        <dbReference type="ARBA" id="ARBA00058973"/>
    </source>
</evidence>
<keyword evidence="6" id="KW-0010">Activator</keyword>
<dbReference type="SMART" id="SM01372">
    <property type="entry name" value="E2F_TDP"/>
    <property type="match status" value="2"/>
</dbReference>
<dbReference type="Proteomes" id="UP000261540">
    <property type="component" value="Unplaced"/>
</dbReference>
<dbReference type="GO" id="GO:0002040">
    <property type="term" value="P:sprouting angiogenesis"/>
    <property type="evidence" value="ECO:0007669"/>
    <property type="project" value="UniProtKB-ARBA"/>
</dbReference>
<dbReference type="AlphaFoldDB" id="A0A3B3RBD2"/>
<evidence type="ECO:0000256" key="2">
    <source>
        <dbReference type="ARBA" id="ARBA00010940"/>
    </source>
</evidence>
<keyword evidence="8 12" id="KW-0539">Nucleus</keyword>
<evidence type="ECO:0000256" key="3">
    <source>
        <dbReference type="ARBA" id="ARBA00022491"/>
    </source>
</evidence>
<dbReference type="KEGG" id="pki:111843382"/>
<dbReference type="InterPro" id="IPR015633">
    <property type="entry name" value="E2F"/>
</dbReference>
<feature type="region of interest" description="Disordered" evidence="13">
    <location>
        <begin position="444"/>
        <end position="510"/>
    </location>
</feature>
<feature type="region of interest" description="Disordered" evidence="13">
    <location>
        <begin position="733"/>
        <end position="761"/>
    </location>
</feature>
<dbReference type="GO" id="GO:0000981">
    <property type="term" value="F:DNA-binding transcription factor activity, RNA polymerase II-specific"/>
    <property type="evidence" value="ECO:0007669"/>
    <property type="project" value="TreeGrafter"/>
</dbReference>
<accession>A0A3B3RBD2</accession>
<dbReference type="RefSeq" id="XP_023666686.1">
    <property type="nucleotide sequence ID" value="XM_023810918.2"/>
</dbReference>
<evidence type="ECO:0000256" key="12">
    <source>
        <dbReference type="RuleBase" id="RU003796"/>
    </source>
</evidence>
<evidence type="ECO:0000256" key="10">
    <source>
        <dbReference type="ARBA" id="ARBA00039675"/>
    </source>
</evidence>
<dbReference type="GO" id="GO:0001946">
    <property type="term" value="P:lymphangiogenesis"/>
    <property type="evidence" value="ECO:0007669"/>
    <property type="project" value="UniProtKB-ARBA"/>
</dbReference>
<dbReference type="STRING" id="1676925.ENSPKIP00000015624"/>
<feature type="domain" description="E2F/DP family winged-helix DNA-binding" evidence="14">
    <location>
        <begin position="267"/>
        <end position="352"/>
    </location>
</feature>
<dbReference type="SUPFAM" id="SSF46785">
    <property type="entry name" value="Winged helix' DNA-binding domain"/>
    <property type="match status" value="2"/>
</dbReference>
<dbReference type="FunFam" id="1.10.10.10:FF:000100">
    <property type="entry name" value="E2F transcription factor 8"/>
    <property type="match status" value="1"/>
</dbReference>
<dbReference type="InterPro" id="IPR003316">
    <property type="entry name" value="E2F_WHTH_DNA-bd_dom"/>
</dbReference>
<reference evidence="15" key="1">
    <citation type="submission" date="2025-08" db="UniProtKB">
        <authorList>
            <consortium name="Ensembl"/>
        </authorList>
    </citation>
    <scope>IDENTIFICATION</scope>
</reference>
<feature type="compositionally biased region" description="Polar residues" evidence="13">
    <location>
        <begin position="688"/>
        <end position="714"/>
    </location>
</feature>
<proteinExistence type="inferred from homology"/>
<evidence type="ECO:0000256" key="4">
    <source>
        <dbReference type="ARBA" id="ARBA00023015"/>
    </source>
</evidence>
<dbReference type="GO" id="GO:0090575">
    <property type="term" value="C:RNA polymerase II transcription regulator complex"/>
    <property type="evidence" value="ECO:0007669"/>
    <property type="project" value="TreeGrafter"/>
</dbReference>
<feature type="compositionally biased region" description="Basic and acidic residues" evidence="13">
    <location>
        <begin position="26"/>
        <end position="35"/>
    </location>
</feature>
<dbReference type="Pfam" id="PF02319">
    <property type="entry name" value="WHD_E2F_TDP"/>
    <property type="match status" value="2"/>
</dbReference>
<evidence type="ECO:0000256" key="6">
    <source>
        <dbReference type="ARBA" id="ARBA00023159"/>
    </source>
</evidence>
<evidence type="ECO:0000256" key="8">
    <source>
        <dbReference type="ARBA" id="ARBA00023242"/>
    </source>
</evidence>
<evidence type="ECO:0000259" key="14">
    <source>
        <dbReference type="SMART" id="SM01372"/>
    </source>
</evidence>
<comment type="subcellular location">
    <subcellularLocation>
        <location evidence="1 12">Nucleus</location>
    </subcellularLocation>
</comment>
<feature type="region of interest" description="Disordered" evidence="13">
    <location>
        <begin position="232"/>
        <end position="264"/>
    </location>
</feature>
<name>A0A3B3RBD2_9TELE</name>
<keyword evidence="16" id="KW-1185">Reference proteome</keyword>
<evidence type="ECO:0000256" key="13">
    <source>
        <dbReference type="SAM" id="MobiDB-lite"/>
    </source>
</evidence>
<feature type="domain" description="E2F/DP family winged-helix DNA-binding" evidence="14">
    <location>
        <begin position="141"/>
        <end position="210"/>
    </location>
</feature>
<evidence type="ECO:0000256" key="5">
    <source>
        <dbReference type="ARBA" id="ARBA00023125"/>
    </source>
</evidence>
<protein>
    <recommendedName>
        <fullName evidence="10">Transcription factor E2F7</fullName>
    </recommendedName>
</protein>
<evidence type="ECO:0000256" key="9">
    <source>
        <dbReference type="ARBA" id="ARBA00023306"/>
    </source>
</evidence>
<feature type="region of interest" description="Disordered" evidence="13">
    <location>
        <begin position="8"/>
        <end position="51"/>
    </location>
</feature>
<keyword evidence="3" id="KW-0678">Repressor</keyword>
<comment type="similarity">
    <text evidence="2 12">Belongs to the E2F/DP family.</text>
</comment>
<comment type="function">
    <text evidence="11">Atypical E2F transcription factor that participates in various processes such as angiogenesis and polyploidization of specialized cells. Mainly acts as a transcription repressor that binds DNA independently of DP proteins and specifically recognizes the E2 recognition site 5'-TTTC[CG]CGC-3'. Directly represses transcription of classical E2F transcription factors such as e2f1. Acts as a regulator of S-phase by recognizing and binding the E2-related site 5'-TTCCCGCC-3' and mediating repression of G1/S-regulated genes. Acts as a promoter of sprouting angiogenesis, possibly by acting as a transcription activator and promoting expression of vegfa.</text>
</comment>
<keyword evidence="5 12" id="KW-0238">DNA-binding</keyword>
<dbReference type="OrthoDB" id="5318at2759"/>
<keyword evidence="4 12" id="KW-0805">Transcription regulation</keyword>
<feature type="region of interest" description="Disordered" evidence="13">
    <location>
        <begin position="527"/>
        <end position="607"/>
    </location>
</feature>
<dbReference type="GeneTree" id="ENSGT00940000157713"/>
<feature type="region of interest" description="Disordered" evidence="13">
    <location>
        <begin position="687"/>
        <end position="721"/>
    </location>
</feature>
<dbReference type="InterPro" id="IPR036388">
    <property type="entry name" value="WH-like_DNA-bd_sf"/>
</dbReference>
<feature type="compositionally biased region" description="Polar residues" evidence="13">
    <location>
        <begin position="733"/>
        <end position="742"/>
    </location>
</feature>
<sequence>MEPECFALRHLMSPRRNKTDLEEEEGKNGQKENYVESKGASSHKCDHTSSVLCGKKGLGPDQLQITPSKPEEGVISDPLTPTANLKLLINAASPDIRVREMKKILFRPIENENVGAVLDNHSQLDARDDAAMGEFDQKPSRKQKSLSLLCQKFLALYPINPGPSETISISLDEVSTNLGVERRRIYDIVNVLESLKLVSRVAKNQYVWHGRRQLECTLGELHALGQRQRYHLQVDRQPGPAARAEEPPESGEEGGDEDVGLGLPGTRKNKSLRIMSQKFVMLFLVSKTRVITLDLAAKILIEECQDVASHSKYKTKVRRLYDIANVLTSLNLIAKVHVREERGRKPAFKWIGPTAFLSDGDLDSVAGLSLPEFHRAPGQTSLGAWPKPMCHVPFGMVPIPAQQSLSSVPSSPAREDIGLMRGRPGGTRTAGDDAAACWVPAGDEKRKQPGFGPKCGAHVSEAGPAHPEPPRGFIPLPRFYSSTGQPSASPSSLSPTPQMEPGEARPPAALPHLRGLSQAPLVMLCRGPTPTEIGARGPGSPARDGVLGKRRVDDAERRMPKRDRKNEAEASKEDDRDQAVRENPSEGYGPKPPTVCPVLQSQGETWSPSRTLPSHYLYVPNSAGLNGLNLLLSSGHMSGSLALAPNAVSAMAVPCVLLPSPALPLIASGRFGMPAVVSPAHMVLGGHTVTSPESGRSPTVPSSPVQMPNGSRVQPHTPKEVGPAVSQAFFQTPGTLGCTESRSSPRRVSAQRRLDIGQPTN</sequence>
<dbReference type="FunFam" id="1.10.10.10:FF:000073">
    <property type="entry name" value="E2F transcription factor 8"/>
    <property type="match status" value="1"/>
</dbReference>
<feature type="compositionally biased region" description="Low complexity" evidence="13">
    <location>
        <begin position="481"/>
        <end position="497"/>
    </location>
</feature>
<evidence type="ECO:0000256" key="7">
    <source>
        <dbReference type="ARBA" id="ARBA00023163"/>
    </source>
</evidence>